<gene>
    <name evidence="1" type="ORF">NCTC12961_04687</name>
</gene>
<protein>
    <submittedName>
        <fullName evidence="1">Uncharacterized protein</fullName>
    </submittedName>
</protein>
<accession>A0A2X4VDA1</accession>
<evidence type="ECO:0000313" key="2">
    <source>
        <dbReference type="Proteomes" id="UP000248897"/>
    </source>
</evidence>
<proteinExistence type="predicted"/>
<sequence length="30" mass="3323">MNNEGLSEGIGLVNVQPYGRYGGFLLLVRR</sequence>
<dbReference type="EMBL" id="LS483469">
    <property type="protein sequence ID" value="SQI44802.1"/>
    <property type="molecule type" value="Genomic_DNA"/>
</dbReference>
<dbReference type="AlphaFoldDB" id="A0A2X4VDA1"/>
<organism evidence="1 2">
    <name type="scientific">Serratia plymuthica</name>
    <dbReference type="NCBI Taxonomy" id="82996"/>
    <lineage>
        <taxon>Bacteria</taxon>
        <taxon>Pseudomonadati</taxon>
        <taxon>Pseudomonadota</taxon>
        <taxon>Gammaproteobacteria</taxon>
        <taxon>Enterobacterales</taxon>
        <taxon>Yersiniaceae</taxon>
        <taxon>Serratia</taxon>
    </lineage>
</organism>
<dbReference type="Proteomes" id="UP000248897">
    <property type="component" value="Chromosome 1"/>
</dbReference>
<name>A0A2X4VDA1_SERPL</name>
<evidence type="ECO:0000313" key="1">
    <source>
        <dbReference type="EMBL" id="SQI44802.1"/>
    </source>
</evidence>
<reference evidence="1 2" key="1">
    <citation type="submission" date="2018-06" db="EMBL/GenBank/DDBJ databases">
        <authorList>
            <consortium name="Pathogen Informatics"/>
            <person name="Doyle S."/>
        </authorList>
    </citation>
    <scope>NUCLEOTIDE SEQUENCE [LARGE SCALE GENOMIC DNA]</scope>
    <source>
        <strain evidence="1 2">NCTC12961</strain>
    </source>
</reference>